<dbReference type="Proteomes" id="UP000283981">
    <property type="component" value="Unassembled WGS sequence"/>
</dbReference>
<dbReference type="EMBL" id="QRIS01000011">
    <property type="protein sequence ID" value="RHG84725.1"/>
    <property type="molecule type" value="Genomic_DNA"/>
</dbReference>
<evidence type="ECO:0000313" key="3">
    <source>
        <dbReference type="Proteomes" id="UP000283981"/>
    </source>
</evidence>
<name>A0A414UVX0_MEDGN</name>
<accession>A0A414UVX0</accession>
<evidence type="ECO:0000313" key="2">
    <source>
        <dbReference type="EMBL" id="RHG84725.1"/>
    </source>
</evidence>
<reference evidence="2 3" key="1">
    <citation type="submission" date="2018-08" db="EMBL/GenBank/DDBJ databases">
        <title>A genome reference for cultivated species of the human gut microbiota.</title>
        <authorList>
            <person name="Zou Y."/>
            <person name="Xue W."/>
            <person name="Luo G."/>
        </authorList>
    </citation>
    <scope>NUCLEOTIDE SEQUENCE [LARGE SCALE GENOMIC DNA]</scope>
    <source>
        <strain evidence="2 3">AM21-18</strain>
    </source>
</reference>
<proteinExistence type="predicted"/>
<feature type="compositionally biased region" description="Basic and acidic residues" evidence="1">
    <location>
        <begin position="53"/>
        <end position="71"/>
    </location>
</feature>
<feature type="region of interest" description="Disordered" evidence="1">
    <location>
        <begin position="53"/>
        <end position="84"/>
    </location>
</feature>
<dbReference type="AlphaFoldDB" id="A0A414UVX0"/>
<protein>
    <submittedName>
        <fullName evidence="2">Uncharacterized protein</fullName>
    </submittedName>
</protein>
<feature type="compositionally biased region" description="Polar residues" evidence="1">
    <location>
        <begin position="72"/>
        <end position="84"/>
    </location>
</feature>
<evidence type="ECO:0000256" key="1">
    <source>
        <dbReference type="SAM" id="MobiDB-lite"/>
    </source>
</evidence>
<gene>
    <name evidence="2" type="ORF">DW243_07730</name>
</gene>
<comment type="caution">
    <text evidence="2">The sequence shown here is derived from an EMBL/GenBank/DDBJ whole genome shotgun (WGS) entry which is preliminary data.</text>
</comment>
<sequence>MGNKRLTIQRIDRFIQDLNSTESVSGYADQQKLHAIACLNNYCRELEYQGRKSVKIKGETDGPKDLEHDSRASSGIRSTCQQEG</sequence>
<organism evidence="2 3">
    <name type="scientific">Mediterraneibacter gnavus</name>
    <name type="common">Ruminococcus gnavus</name>
    <dbReference type="NCBI Taxonomy" id="33038"/>
    <lineage>
        <taxon>Bacteria</taxon>
        <taxon>Bacillati</taxon>
        <taxon>Bacillota</taxon>
        <taxon>Clostridia</taxon>
        <taxon>Lachnospirales</taxon>
        <taxon>Lachnospiraceae</taxon>
        <taxon>Mediterraneibacter</taxon>
    </lineage>
</organism>